<evidence type="ECO:0000313" key="1">
    <source>
        <dbReference type="EMBL" id="OAN50090.1"/>
    </source>
</evidence>
<keyword evidence="2" id="KW-1185">Reference proteome</keyword>
<dbReference type="STRING" id="1437059.A6A05_02450"/>
<dbReference type="AlphaFoldDB" id="A0A178MMU4"/>
<sequence>MTTFEPPSGPSGPKACEAIANTMIGHFTTRLEVEAARRGGALTAAAIRELAESFLAEEAKRFQSVFRRSFDACTVTREAKQWESARRKPFDRILMKAFAPLFPPRQGDDGGKGVLSRRVIPGFNLAIDKMIGPMLYEQCQRKSQAILDRHRASSGGYDWDRIHADPETHALTTDVLVVVAHYFSAFEHRRDWFLSLVNSHLAPAQPGSPDSTWQLTETSFAEMMRALFADVRAQVVARPVELRRRYGEHTVDTVAAFFRRLDQL</sequence>
<dbReference type="EMBL" id="LWQU01000141">
    <property type="protein sequence ID" value="OAN50090.1"/>
    <property type="molecule type" value="Genomic_DNA"/>
</dbReference>
<protein>
    <submittedName>
        <fullName evidence="1">Uncharacterized protein</fullName>
    </submittedName>
</protein>
<evidence type="ECO:0000313" key="2">
    <source>
        <dbReference type="Proteomes" id="UP000078543"/>
    </source>
</evidence>
<proteinExistence type="predicted"/>
<dbReference type="OrthoDB" id="7356265at2"/>
<dbReference type="Proteomes" id="UP000078543">
    <property type="component" value="Unassembled WGS sequence"/>
</dbReference>
<name>A0A178MMU4_9PROT</name>
<gene>
    <name evidence="1" type="ORF">A6A05_02450</name>
</gene>
<organism evidence="1 2">
    <name type="scientific">Magnetospirillum moscoviense</name>
    <dbReference type="NCBI Taxonomy" id="1437059"/>
    <lineage>
        <taxon>Bacteria</taxon>
        <taxon>Pseudomonadati</taxon>
        <taxon>Pseudomonadota</taxon>
        <taxon>Alphaproteobacteria</taxon>
        <taxon>Rhodospirillales</taxon>
        <taxon>Rhodospirillaceae</taxon>
        <taxon>Magnetospirillum</taxon>
    </lineage>
</organism>
<dbReference type="RefSeq" id="WP_068500922.1">
    <property type="nucleotide sequence ID" value="NZ_LWQU01000141.1"/>
</dbReference>
<comment type="caution">
    <text evidence="1">The sequence shown here is derived from an EMBL/GenBank/DDBJ whole genome shotgun (WGS) entry which is preliminary data.</text>
</comment>
<reference evidence="1 2" key="1">
    <citation type="submission" date="2016-04" db="EMBL/GenBank/DDBJ databases">
        <title>Draft genome sequence of freshwater magnetotactic bacteria Magnetospirillum marisnigri SP-1 and Magnetospirillum moscoviense BB-1.</title>
        <authorList>
            <person name="Koziaeva V."/>
            <person name="Dziuba M.V."/>
            <person name="Ivanov T.M."/>
            <person name="Kuznetsov B."/>
            <person name="Grouzdev D.S."/>
        </authorList>
    </citation>
    <scope>NUCLEOTIDE SEQUENCE [LARGE SCALE GENOMIC DNA]</scope>
    <source>
        <strain evidence="1 2">BB-1</strain>
    </source>
</reference>
<accession>A0A178MMU4</accession>